<dbReference type="AlphaFoldDB" id="E6U1L4"/>
<keyword evidence="1" id="KW-0812">Transmembrane</keyword>
<keyword evidence="1" id="KW-0472">Membrane</keyword>
<accession>E6U1L4</accession>
<dbReference type="Pfam" id="PF10960">
    <property type="entry name" value="Holin_BhlA"/>
    <property type="match status" value="1"/>
</dbReference>
<proteinExistence type="predicted"/>
<evidence type="ECO:0000256" key="1">
    <source>
        <dbReference type="SAM" id="Phobius"/>
    </source>
</evidence>
<reference evidence="2 3" key="1">
    <citation type="submission" date="2010-12" db="EMBL/GenBank/DDBJ databases">
        <title>Complete sequence of Bacillus cellulosilyticus DSM 2522.</title>
        <authorList>
            <consortium name="US DOE Joint Genome Institute"/>
            <person name="Lucas S."/>
            <person name="Copeland A."/>
            <person name="Lapidus A."/>
            <person name="Cheng J.-F."/>
            <person name="Bruce D."/>
            <person name="Goodwin L."/>
            <person name="Pitluck S."/>
            <person name="Chertkov O."/>
            <person name="Detter J.C."/>
            <person name="Han C."/>
            <person name="Tapia R."/>
            <person name="Land M."/>
            <person name="Hauser L."/>
            <person name="Jeffries C."/>
            <person name="Kyrpides N."/>
            <person name="Ivanova N."/>
            <person name="Mikhailova N."/>
            <person name="Brumm P."/>
            <person name="Mead D."/>
            <person name="Woyke T."/>
        </authorList>
    </citation>
    <scope>NUCLEOTIDE SEQUENCE [LARGE SCALE GENOMIC DNA]</scope>
    <source>
        <strain evidence="3">ATCC 21833 / DSM 2522 / FERM P-1141 / JCM 9156 / N-4</strain>
    </source>
</reference>
<organism evidence="2 3">
    <name type="scientific">Evansella cellulosilytica (strain ATCC 21833 / DSM 2522 / FERM P-1141 / JCM 9156 / N-4)</name>
    <name type="common">Bacillus cellulosilyticus</name>
    <dbReference type="NCBI Taxonomy" id="649639"/>
    <lineage>
        <taxon>Bacteria</taxon>
        <taxon>Bacillati</taxon>
        <taxon>Bacillota</taxon>
        <taxon>Bacilli</taxon>
        <taxon>Bacillales</taxon>
        <taxon>Bacillaceae</taxon>
        <taxon>Evansella</taxon>
    </lineage>
</organism>
<name>E6U1L4_EVAC2</name>
<dbReference type="HOGENOM" id="CLU_2821999_0_0_9"/>
<protein>
    <submittedName>
        <fullName evidence="2">UviB protein</fullName>
    </submittedName>
</protein>
<dbReference type="OrthoDB" id="2897849at2"/>
<keyword evidence="3" id="KW-1185">Reference proteome</keyword>
<dbReference type="KEGG" id="bco:Bcell_2116"/>
<keyword evidence="1" id="KW-1133">Transmembrane helix</keyword>
<dbReference type="Proteomes" id="UP000001401">
    <property type="component" value="Chromosome"/>
</dbReference>
<evidence type="ECO:0000313" key="2">
    <source>
        <dbReference type="EMBL" id="ADU30377.1"/>
    </source>
</evidence>
<sequence>MEWLLQIINEYGFTVALVCYVIWDSRQREGRFIERENKYISIIESVKEIKNDVEDIKQDLKEKFNK</sequence>
<gene>
    <name evidence="2" type="ordered locus">Bcell_2116</name>
</gene>
<evidence type="ECO:0000313" key="3">
    <source>
        <dbReference type="Proteomes" id="UP000001401"/>
    </source>
</evidence>
<dbReference type="RefSeq" id="WP_013488713.1">
    <property type="nucleotide sequence ID" value="NC_014829.1"/>
</dbReference>
<dbReference type="STRING" id="649639.Bcell_2116"/>
<feature type="transmembrane region" description="Helical" evidence="1">
    <location>
        <begin position="6"/>
        <end position="23"/>
    </location>
</feature>
<dbReference type="EMBL" id="CP002394">
    <property type="protein sequence ID" value="ADU30377.1"/>
    <property type="molecule type" value="Genomic_DNA"/>
</dbReference>
<dbReference type="InterPro" id="IPR024405">
    <property type="entry name" value="Phage_BhlA/UviB"/>
</dbReference>